<dbReference type="InterPro" id="IPR056594">
    <property type="entry name" value="AT5G49610-like_b-prop"/>
</dbReference>
<evidence type="ECO:0000313" key="3">
    <source>
        <dbReference type="EMBL" id="GJM91045.1"/>
    </source>
</evidence>
<dbReference type="Gene3D" id="1.20.1280.50">
    <property type="match status" value="1"/>
</dbReference>
<name>A0AAV5BZ30_ELECO</name>
<comment type="caution">
    <text evidence="3">The sequence shown here is derived from an EMBL/GenBank/DDBJ whole genome shotgun (WGS) entry which is preliminary data.</text>
</comment>
<evidence type="ECO:0008006" key="5">
    <source>
        <dbReference type="Google" id="ProtNLM"/>
    </source>
</evidence>
<evidence type="ECO:0000313" key="4">
    <source>
        <dbReference type="Proteomes" id="UP001054889"/>
    </source>
</evidence>
<dbReference type="EMBL" id="BQKI01000003">
    <property type="protein sequence ID" value="GJM91045.1"/>
    <property type="molecule type" value="Genomic_DNA"/>
</dbReference>
<proteinExistence type="predicted"/>
<dbReference type="PANTHER" id="PTHR33207">
    <property type="entry name" value="F-BOX DOMAIN CONTAINING PROTEIN-RELATED"/>
    <property type="match status" value="1"/>
</dbReference>
<dbReference type="Pfam" id="PF12937">
    <property type="entry name" value="F-box-like"/>
    <property type="match status" value="1"/>
</dbReference>
<dbReference type="AlphaFoldDB" id="A0AAV5BZ30"/>
<evidence type="ECO:0000259" key="1">
    <source>
        <dbReference type="Pfam" id="PF12937"/>
    </source>
</evidence>
<reference evidence="3" key="2">
    <citation type="submission" date="2021-12" db="EMBL/GenBank/DDBJ databases">
        <title>Resequencing data analysis of finger millet.</title>
        <authorList>
            <person name="Hatakeyama M."/>
            <person name="Aluri S."/>
            <person name="Balachadran M.T."/>
            <person name="Sivarajan S.R."/>
            <person name="Poveda L."/>
            <person name="Shimizu-Inatsugi R."/>
            <person name="Schlapbach R."/>
            <person name="Sreeman S.M."/>
            <person name="Shimizu K.K."/>
        </authorList>
    </citation>
    <scope>NUCLEOTIDE SEQUENCE</scope>
</reference>
<sequence length="398" mass="45606">MGQKNGKELSTPTPPPPVVAVLGDDDLLREIIVRLDFPTYLVRAALVCKRWLRHASDPAVLRHFRELHPPRLLGLYIVGAEFVPLPHPPELDVLFRRALFQVRGTNVGVDVAHCRNGCILTVVYDNYHSRPVGCVVWSPLRRTRGPLLPYPSKLQPFPPNDTSVEEYKILPEDGHNCLSCTIVRIVRDGTEVFAQQIVLQYGSRDVYRTSAIIEPRVRWQKSYTHRSLLANKMFYVLGIKGYILGLDLVSMRFLVIDLPDGVQQQQQRYLRNLELSMADGSGFYLVHLKDFQIHVWHHDTDSGNADGWQLVHTICACQAIGHLARPNWKFTWMSRVWVFRVGNNSELLLKVGCEVFYLHIRSRKVEKVLDLNLEDGVNVFLCPFTMVWPPNFPVLSEE</sequence>
<feature type="domain" description="F-box protein AT5G49610-like beta-propeller" evidence="2">
    <location>
        <begin position="111"/>
        <end position="392"/>
    </location>
</feature>
<organism evidence="3 4">
    <name type="scientific">Eleusine coracana subsp. coracana</name>
    <dbReference type="NCBI Taxonomy" id="191504"/>
    <lineage>
        <taxon>Eukaryota</taxon>
        <taxon>Viridiplantae</taxon>
        <taxon>Streptophyta</taxon>
        <taxon>Embryophyta</taxon>
        <taxon>Tracheophyta</taxon>
        <taxon>Spermatophyta</taxon>
        <taxon>Magnoliopsida</taxon>
        <taxon>Liliopsida</taxon>
        <taxon>Poales</taxon>
        <taxon>Poaceae</taxon>
        <taxon>PACMAD clade</taxon>
        <taxon>Chloridoideae</taxon>
        <taxon>Cynodonteae</taxon>
        <taxon>Eleusininae</taxon>
        <taxon>Eleusine</taxon>
    </lineage>
</organism>
<dbReference type="InterPro" id="IPR036047">
    <property type="entry name" value="F-box-like_dom_sf"/>
</dbReference>
<feature type="domain" description="F-box" evidence="1">
    <location>
        <begin position="25"/>
        <end position="63"/>
    </location>
</feature>
<keyword evidence="4" id="KW-1185">Reference proteome</keyword>
<accession>A0AAV5BZ30</accession>
<protein>
    <recommendedName>
        <fullName evidence="5">F-box domain-containing protein</fullName>
    </recommendedName>
</protein>
<evidence type="ECO:0000259" key="2">
    <source>
        <dbReference type="Pfam" id="PF23635"/>
    </source>
</evidence>
<dbReference type="Pfam" id="PF23635">
    <property type="entry name" value="Beta-prop_AT5G49610-like"/>
    <property type="match status" value="1"/>
</dbReference>
<gene>
    <name evidence="3" type="primary">ga07380</name>
    <name evidence="3" type="ORF">PR202_ga07380</name>
</gene>
<dbReference type="InterPro" id="IPR001810">
    <property type="entry name" value="F-box_dom"/>
</dbReference>
<dbReference type="SUPFAM" id="SSF81383">
    <property type="entry name" value="F-box domain"/>
    <property type="match status" value="1"/>
</dbReference>
<reference evidence="3" key="1">
    <citation type="journal article" date="2018" name="DNA Res.">
        <title>Multiple hybrid de novo genome assembly of finger millet, an orphan allotetraploid crop.</title>
        <authorList>
            <person name="Hatakeyama M."/>
            <person name="Aluri S."/>
            <person name="Balachadran M.T."/>
            <person name="Sivarajan S.R."/>
            <person name="Patrignani A."/>
            <person name="Gruter S."/>
            <person name="Poveda L."/>
            <person name="Shimizu-Inatsugi R."/>
            <person name="Baeten J."/>
            <person name="Francoijs K.J."/>
            <person name="Nataraja K.N."/>
            <person name="Reddy Y.A.N."/>
            <person name="Phadnis S."/>
            <person name="Ravikumar R.L."/>
            <person name="Schlapbach R."/>
            <person name="Sreeman S.M."/>
            <person name="Shimizu K.K."/>
        </authorList>
    </citation>
    <scope>NUCLEOTIDE SEQUENCE</scope>
</reference>
<dbReference type="Proteomes" id="UP001054889">
    <property type="component" value="Unassembled WGS sequence"/>
</dbReference>